<dbReference type="InterPro" id="IPR011990">
    <property type="entry name" value="TPR-like_helical_dom_sf"/>
</dbReference>
<accession>A0A9X3F2E9</accession>
<organism evidence="1 2">
    <name type="scientific">Draconibacterium aestuarii</name>
    <dbReference type="NCBI Taxonomy" id="2998507"/>
    <lineage>
        <taxon>Bacteria</taxon>
        <taxon>Pseudomonadati</taxon>
        <taxon>Bacteroidota</taxon>
        <taxon>Bacteroidia</taxon>
        <taxon>Marinilabiliales</taxon>
        <taxon>Prolixibacteraceae</taxon>
        <taxon>Draconibacterium</taxon>
    </lineage>
</organism>
<comment type="caution">
    <text evidence="1">The sequence shown here is derived from an EMBL/GenBank/DDBJ whole genome shotgun (WGS) entry which is preliminary data.</text>
</comment>
<dbReference type="EMBL" id="JAPOHD010000007">
    <property type="protein sequence ID" value="MCY1719299.1"/>
    <property type="molecule type" value="Genomic_DNA"/>
</dbReference>
<reference evidence="1" key="1">
    <citation type="submission" date="2022-11" db="EMBL/GenBank/DDBJ databases">
        <title>Marilongibacter aestuarii gen. nov., sp. nov., isolated from tidal flat sediment.</title>
        <authorList>
            <person name="Jiayan W."/>
        </authorList>
    </citation>
    <scope>NUCLEOTIDE SEQUENCE</scope>
    <source>
        <strain evidence="1">Z1-6</strain>
    </source>
</reference>
<dbReference type="InterPro" id="IPR045921">
    <property type="entry name" value="DUF6340"/>
</dbReference>
<dbReference type="Proteomes" id="UP001145087">
    <property type="component" value="Unassembled WGS sequence"/>
</dbReference>
<sequence>MKQLFKQNYILLVFILLFAASCTTTKILTIEIPQPAPKELSDRIQSLVLVNRTVNEKYSDFLSDSLQMLFYKQQFNLDTIILDSTAVDTTIKALGELLFESGRYDFVIPENRFLTFNKNSFFTQEMPWNEVKELCETYDADAVLSLDMFNTRIITKFDKESVFDPMQNGFYSAYSADMTIIYEALFRVYDPLEEKVLVREFFKDTIQWNDFAYSINDLFGHFTPVKQALTETGIALALDFSEKISTVWRQEQRPFYVKGDANLKYAGTFIDDGEWAQAMALWKETEENTQSKSTKSKAQLNMAIAYELQGDIDEAISWALKSYNTMYRQITYQYLELLNRRKKELQNQTK</sequence>
<dbReference type="Gene3D" id="1.25.40.10">
    <property type="entry name" value="Tetratricopeptide repeat domain"/>
    <property type="match status" value="1"/>
</dbReference>
<name>A0A9X3F2E9_9BACT</name>
<dbReference type="PROSITE" id="PS51257">
    <property type="entry name" value="PROKAR_LIPOPROTEIN"/>
    <property type="match status" value="1"/>
</dbReference>
<proteinExistence type="predicted"/>
<gene>
    <name evidence="1" type="ORF">OU798_03045</name>
</gene>
<dbReference type="AlphaFoldDB" id="A0A9X3F2E9"/>
<dbReference type="Pfam" id="PF19867">
    <property type="entry name" value="DUF6340"/>
    <property type="match status" value="1"/>
</dbReference>
<evidence type="ECO:0000313" key="1">
    <source>
        <dbReference type="EMBL" id="MCY1719299.1"/>
    </source>
</evidence>
<dbReference type="RefSeq" id="WP_343331637.1">
    <property type="nucleotide sequence ID" value="NZ_JAPOHD010000007.1"/>
</dbReference>
<keyword evidence="2" id="KW-1185">Reference proteome</keyword>
<evidence type="ECO:0000313" key="2">
    <source>
        <dbReference type="Proteomes" id="UP001145087"/>
    </source>
</evidence>
<protein>
    <submittedName>
        <fullName evidence="1">DUF6340 family protein</fullName>
    </submittedName>
</protein>